<dbReference type="InterPro" id="IPR005114">
    <property type="entry name" value="Helicase_assoc"/>
</dbReference>
<dbReference type="InterPro" id="IPR001650">
    <property type="entry name" value="Helicase_C-like"/>
</dbReference>
<gene>
    <name evidence="3" type="ORF">ACFPZF_27115</name>
</gene>
<dbReference type="SMART" id="SM00487">
    <property type="entry name" value="DEXDc"/>
    <property type="match status" value="1"/>
</dbReference>
<dbReference type="CDD" id="cd18785">
    <property type="entry name" value="SF2_C"/>
    <property type="match status" value="1"/>
</dbReference>
<dbReference type="SUPFAM" id="SSF52540">
    <property type="entry name" value="P-loop containing nucleoside triphosphate hydrolases"/>
    <property type="match status" value="1"/>
</dbReference>
<dbReference type="PANTHER" id="PTHR47396:SF1">
    <property type="entry name" value="ATP-DEPENDENT HELICASE IRC3-RELATED"/>
    <property type="match status" value="1"/>
</dbReference>
<dbReference type="Gene3D" id="6.10.140.530">
    <property type="match status" value="1"/>
</dbReference>
<feature type="region of interest" description="Disordered" evidence="1">
    <location>
        <begin position="456"/>
        <end position="486"/>
    </location>
</feature>
<evidence type="ECO:0000313" key="3">
    <source>
        <dbReference type="EMBL" id="MFC5645016.1"/>
    </source>
</evidence>
<accession>A0ABW0VLN2</accession>
<dbReference type="Pfam" id="PF03457">
    <property type="entry name" value="HA"/>
    <property type="match status" value="2"/>
</dbReference>
<evidence type="ECO:0000313" key="4">
    <source>
        <dbReference type="Proteomes" id="UP001596066"/>
    </source>
</evidence>
<dbReference type="InterPro" id="IPR014001">
    <property type="entry name" value="Helicase_ATP-bd"/>
</dbReference>
<evidence type="ECO:0000256" key="1">
    <source>
        <dbReference type="SAM" id="MobiDB-lite"/>
    </source>
</evidence>
<dbReference type="InterPro" id="IPR006935">
    <property type="entry name" value="Helicase/UvrB_N"/>
</dbReference>
<dbReference type="InterPro" id="IPR050742">
    <property type="entry name" value="Helicase_Restrict-Modif_Enz"/>
</dbReference>
<dbReference type="PROSITE" id="PS51192">
    <property type="entry name" value="HELICASE_ATP_BIND_1"/>
    <property type="match status" value="1"/>
</dbReference>
<sequence>MAKKLRPNQEEACDAAVRLLTPPASGLVPPEGLRCQIRAATGTGKSLTAVHVAGRLHAERTLVLVPSLPLLEQTVAMWQREGHGGRMVGLCSLRGGEQPGIPCTTHPAELVKWTAGPGKVTVFATYASLGLGHLEKAHQAGLEPFSLAIVDEAHRVSGQAGRPWTAILDNTRIPCDRRLFMTATPRLWAVKDSYKERAQAAGIEAAELIASMDDEELFGPIAHDYPLGQAISDGVIAPYRIVCVDVADPVLQSLEQRGASEMSVEYRGTRLAALQTALLTAAAEWDLARVLAFHHFVAEARALSTGLHDVARALWEQDPALYPQPELIGTSWLESEHTAAERRTTLGAFSSLLADDGLRLLRYVLASVKVLSEGVDTFDCDSVFFADVRGSMVDLVQAVGRALRMHPGSGKVATIVVPVILGPRESGGDLLSSRTFDGLAKLLMALRAHDSAAVERLALPQSETRPPREPRHAGTPEERRSGQGETQLLQFSTQRDPALIAAFIRTRVLEPERAEFRRGLEELIAYKAAFGDVRVPYAYQAPSGHRLGSWVADQRRYRAAGILDPERINELDELGMVWSAFDTAFADNLTAVAGYAAEHGHACPPSEAVWGGRPVGVIMKNLRTAQRRTEELQRRAEAGETGLNWTGALPADRKAALDEIDPAWCPSWSVEWQRCFTLAWRYVTEGGELAGAAPGSIVVQGEDLAGWGRAQQVGWDKLGPAQQWACEHVLGLEPLTPEEQPATKVPHAEKEARNLAAAVQFREREGHLNVPRKHKETLELADGTIVQISLGLFIANSRSRRADIPTERATRLTQLGMRWRVG</sequence>
<dbReference type="EMBL" id="JBHSOC010000059">
    <property type="protein sequence ID" value="MFC5645016.1"/>
    <property type="molecule type" value="Genomic_DNA"/>
</dbReference>
<organism evidence="3 4">
    <name type="scientific">Kitasatospora cinereorecta</name>
    <dbReference type="NCBI Taxonomy" id="285560"/>
    <lineage>
        <taxon>Bacteria</taxon>
        <taxon>Bacillati</taxon>
        <taxon>Actinomycetota</taxon>
        <taxon>Actinomycetes</taxon>
        <taxon>Kitasatosporales</taxon>
        <taxon>Streptomycetaceae</taxon>
        <taxon>Kitasatospora</taxon>
    </lineage>
</organism>
<dbReference type="RefSeq" id="WP_346148174.1">
    <property type="nucleotide sequence ID" value="NZ_BAAAUA010000045.1"/>
</dbReference>
<proteinExistence type="predicted"/>
<keyword evidence="4" id="KW-1185">Reference proteome</keyword>
<feature type="domain" description="Helicase ATP-binding" evidence="2">
    <location>
        <begin position="26"/>
        <end position="185"/>
    </location>
</feature>
<dbReference type="InterPro" id="IPR027417">
    <property type="entry name" value="P-loop_NTPase"/>
</dbReference>
<evidence type="ECO:0000259" key="2">
    <source>
        <dbReference type="PROSITE" id="PS51192"/>
    </source>
</evidence>
<reference evidence="4" key="1">
    <citation type="journal article" date="2019" name="Int. J. Syst. Evol. Microbiol.">
        <title>The Global Catalogue of Microorganisms (GCM) 10K type strain sequencing project: providing services to taxonomists for standard genome sequencing and annotation.</title>
        <authorList>
            <consortium name="The Broad Institute Genomics Platform"/>
            <consortium name="The Broad Institute Genome Sequencing Center for Infectious Disease"/>
            <person name="Wu L."/>
            <person name="Ma J."/>
        </authorList>
    </citation>
    <scope>NUCLEOTIDE SEQUENCE [LARGE SCALE GENOMIC DNA]</scope>
    <source>
        <strain evidence="4">CGMCC 4.1622</strain>
    </source>
</reference>
<dbReference type="Pfam" id="PF04851">
    <property type="entry name" value="ResIII"/>
    <property type="match status" value="1"/>
</dbReference>
<protein>
    <submittedName>
        <fullName evidence="3">Helicase associated domain protein</fullName>
    </submittedName>
</protein>
<dbReference type="Pfam" id="PF00271">
    <property type="entry name" value="Helicase_C"/>
    <property type="match status" value="1"/>
</dbReference>
<dbReference type="Gene3D" id="3.40.50.300">
    <property type="entry name" value="P-loop containing nucleotide triphosphate hydrolases"/>
    <property type="match status" value="2"/>
</dbReference>
<dbReference type="PANTHER" id="PTHR47396">
    <property type="entry name" value="TYPE I RESTRICTION ENZYME ECOKI R PROTEIN"/>
    <property type="match status" value="1"/>
</dbReference>
<name>A0ABW0VLN2_9ACTN</name>
<feature type="compositionally biased region" description="Basic and acidic residues" evidence="1">
    <location>
        <begin position="465"/>
        <end position="482"/>
    </location>
</feature>
<comment type="caution">
    <text evidence="3">The sequence shown here is derived from an EMBL/GenBank/DDBJ whole genome shotgun (WGS) entry which is preliminary data.</text>
</comment>
<dbReference type="Proteomes" id="UP001596066">
    <property type="component" value="Unassembled WGS sequence"/>
</dbReference>